<proteinExistence type="predicted"/>
<dbReference type="GeneID" id="117653572"/>
<dbReference type="RefSeq" id="XP_034255246.1">
    <property type="nucleotide sequence ID" value="XM_034399355.1"/>
</dbReference>
<protein>
    <submittedName>
        <fullName evidence="2">Uncharacterized protein LOC117653572 isoform X1</fullName>
    </submittedName>
</protein>
<evidence type="ECO:0000313" key="1">
    <source>
        <dbReference type="Proteomes" id="UP000515158"/>
    </source>
</evidence>
<accession>A0A6P9AII9</accession>
<evidence type="ECO:0000313" key="2">
    <source>
        <dbReference type="RefSeq" id="XP_034255246.1"/>
    </source>
</evidence>
<gene>
    <name evidence="2" type="primary">LOC117653572</name>
</gene>
<sequence>MSCFLPCTPLQFKSLHFHGATERKVSERCTQSVEDLRMRLERNPWYRRKEMERDTLHGHQAAALSNVKTVECVAQTQTTKPASNDSLTRMKTGTNCGLICVKVKLLQLKKFSNK</sequence>
<keyword evidence="1" id="KW-1185">Reference proteome</keyword>
<name>A0A6P9AII9_THRPL</name>
<dbReference type="InParanoid" id="A0A6P9AII9"/>
<dbReference type="AlphaFoldDB" id="A0A6P9AII9"/>
<dbReference type="Proteomes" id="UP000515158">
    <property type="component" value="Unplaced"/>
</dbReference>
<reference evidence="2" key="1">
    <citation type="submission" date="2025-08" db="UniProtKB">
        <authorList>
            <consortium name="RefSeq"/>
        </authorList>
    </citation>
    <scope>IDENTIFICATION</scope>
    <source>
        <tissue evidence="2">Total insect</tissue>
    </source>
</reference>
<dbReference type="KEGG" id="tpal:117653572"/>
<organism evidence="2">
    <name type="scientific">Thrips palmi</name>
    <name type="common">Melon thrips</name>
    <dbReference type="NCBI Taxonomy" id="161013"/>
    <lineage>
        <taxon>Eukaryota</taxon>
        <taxon>Metazoa</taxon>
        <taxon>Ecdysozoa</taxon>
        <taxon>Arthropoda</taxon>
        <taxon>Hexapoda</taxon>
        <taxon>Insecta</taxon>
        <taxon>Pterygota</taxon>
        <taxon>Neoptera</taxon>
        <taxon>Paraneoptera</taxon>
        <taxon>Thysanoptera</taxon>
        <taxon>Terebrantia</taxon>
        <taxon>Thripoidea</taxon>
        <taxon>Thripidae</taxon>
        <taxon>Thrips</taxon>
    </lineage>
</organism>